<reference evidence="3" key="1">
    <citation type="submission" date="2021-05" db="EMBL/GenBank/DDBJ databases">
        <authorList>
            <person name="Alioto T."/>
            <person name="Alioto T."/>
            <person name="Gomez Garrido J."/>
        </authorList>
    </citation>
    <scope>NUCLEOTIDE SEQUENCE</scope>
</reference>
<dbReference type="EMBL" id="HBUF01548818">
    <property type="protein sequence ID" value="CAG6758131.1"/>
    <property type="molecule type" value="Transcribed_RNA"/>
</dbReference>
<dbReference type="EMBL" id="HBUF01388869">
    <property type="protein sequence ID" value="CAG6733113.1"/>
    <property type="molecule type" value="Transcribed_RNA"/>
</dbReference>
<accession>A0A8D9A3G9</accession>
<organism evidence="3">
    <name type="scientific">Cacopsylla melanoneura</name>
    <dbReference type="NCBI Taxonomy" id="428564"/>
    <lineage>
        <taxon>Eukaryota</taxon>
        <taxon>Metazoa</taxon>
        <taxon>Ecdysozoa</taxon>
        <taxon>Arthropoda</taxon>
        <taxon>Hexapoda</taxon>
        <taxon>Insecta</taxon>
        <taxon>Pterygota</taxon>
        <taxon>Neoptera</taxon>
        <taxon>Paraneoptera</taxon>
        <taxon>Hemiptera</taxon>
        <taxon>Sternorrhyncha</taxon>
        <taxon>Psylloidea</taxon>
        <taxon>Psyllidae</taxon>
        <taxon>Psyllinae</taxon>
        <taxon>Cacopsylla</taxon>
    </lineage>
</organism>
<feature type="compositionally biased region" description="Basic residues" evidence="2">
    <location>
        <begin position="223"/>
        <end position="238"/>
    </location>
</feature>
<feature type="coiled-coil region" evidence="1">
    <location>
        <begin position="40"/>
        <end position="81"/>
    </location>
</feature>
<sequence length="238" mass="28254">MDRNQMEEFMKTFAGKLTADLGENIRETVKNEIAPLVEKMLQLERTIQTQQKKIEELQGKLEQEKQNNDIEKTQNEEERRRRNIIVHNLAEENVENEEQTEEKILKLLNVNMKVKCNTEGIDYVKRIGKKGVNPRPIFVRLKCLKKKIEILKNKVLLKGTTVNVVEDYTEVVREKRKSLIPEMIQLRKEGKNAVLRRDKLVILDLENRQQEENINSKTENRSKRFKTNPRNRPKYTKF</sequence>
<name>A0A8D9A3G9_9HEMI</name>
<dbReference type="Gene3D" id="3.30.70.1820">
    <property type="entry name" value="L1 transposable element, RRM domain"/>
    <property type="match status" value="1"/>
</dbReference>
<protein>
    <submittedName>
        <fullName evidence="3">Uncharacterized protein</fullName>
    </submittedName>
</protein>
<dbReference type="EMBL" id="HBUF01548816">
    <property type="protein sequence ID" value="CAG6758129.1"/>
    <property type="molecule type" value="Transcribed_RNA"/>
</dbReference>
<feature type="region of interest" description="Disordered" evidence="2">
    <location>
        <begin position="213"/>
        <end position="238"/>
    </location>
</feature>
<dbReference type="EMBL" id="HBUF01548815">
    <property type="protein sequence ID" value="CAG6758128.1"/>
    <property type="molecule type" value="Transcribed_RNA"/>
</dbReference>
<evidence type="ECO:0000256" key="2">
    <source>
        <dbReference type="SAM" id="MobiDB-lite"/>
    </source>
</evidence>
<proteinExistence type="predicted"/>
<dbReference type="AlphaFoldDB" id="A0A8D9A3G9"/>
<evidence type="ECO:0000313" key="3">
    <source>
        <dbReference type="EMBL" id="CAG6758131.1"/>
    </source>
</evidence>
<dbReference type="EMBL" id="HBUF01388868">
    <property type="protein sequence ID" value="CAG6733112.1"/>
    <property type="molecule type" value="Transcribed_RNA"/>
</dbReference>
<keyword evidence="1" id="KW-0175">Coiled coil</keyword>
<evidence type="ECO:0000256" key="1">
    <source>
        <dbReference type="SAM" id="Coils"/>
    </source>
</evidence>